<evidence type="ECO:0000256" key="3">
    <source>
        <dbReference type="ARBA" id="ARBA00022737"/>
    </source>
</evidence>
<feature type="domain" description="C2H2-type" evidence="9">
    <location>
        <begin position="604"/>
        <end position="631"/>
    </location>
</feature>
<dbReference type="Gene3D" id="3.30.160.60">
    <property type="entry name" value="Classic Zinc Finger"/>
    <property type="match status" value="7"/>
</dbReference>
<feature type="domain" description="C2H2-type" evidence="9">
    <location>
        <begin position="366"/>
        <end position="393"/>
    </location>
</feature>
<dbReference type="PROSITE" id="PS00028">
    <property type="entry name" value="ZINC_FINGER_C2H2_1"/>
    <property type="match status" value="10"/>
</dbReference>
<dbReference type="PANTHER" id="PTHR24394">
    <property type="entry name" value="ZINC FINGER PROTEIN"/>
    <property type="match status" value="1"/>
</dbReference>
<dbReference type="Proteomes" id="UP001652628">
    <property type="component" value="Chromosome 3"/>
</dbReference>
<keyword evidence="10" id="KW-1185">Reference proteome</keyword>
<sequence>MKINITGEYTLAEIEVEVDTELSAEDLQPGATVLASNEGDGGLEQIVSHEDLSRFFTVAPASALPMPTDVVVERTLADPALKQILQEADGKRGFDPKAEQLKIREFLAGVTNSKMTTEQSVFQGSRSNSSAAASSRIKCPQCQVYYDAVSFQSHTCETEVDRKPAVTVTVAQQEKPPAVPTVSAPPAPPSKPGSKRVILENQVRLRRYMKDEMKYDLATGVDSSRGRKSGKGPNECTMCDRKFVHPSGLVRHMEKHALDMIPSQASLQPYTAPAAGFHVVVKCNICGRIFYDPLAALEHGSIHYPEHEELCHIPEDLYSSGKKDFKELLLEGEMLLAGELTVTVAQQKAGRRERELFSSLILGSVLQCEFCEYIFADIAELLVHSASHVAERRFECTVCNMQMNTAKEASTHFQTDCIFMREAIRSLSVTLSRHFVCNVCELKFANTDLLQEHRYTSYHYFPRLSQNGKKLLLPCEFCEVNFEFAHEILAHNEEKHLNKKKREKETRNAGTGRLRQYLCDICGKSYTQSSHLWQHLRFHQGVKPFVCQEENCDRKFTIRPDLNDHIRKCHTGERPYLCLVCGKRFLTGSVFYQHRLIHRGERRYECEECGKRFYRADALKNHQRIHTGEKPYSCLFCTKTFRQRGDRDKHIRARHSHLDANSRLMMQMQKFQLETAAAQRVQHHTPEKQAAAAAAAAAALGGSPSDVASCSGSGSAEAGDQVIQYSVIQEPQEEMMCMPMGEVNQSFLMSHYVQGVPMETDGSEQQIIVFEEPVQEMDVMSIFDPQQSQDQMQENARVLVVKNNPTQPLYSDTYM</sequence>
<evidence type="ECO:0000256" key="2">
    <source>
        <dbReference type="ARBA" id="ARBA00022723"/>
    </source>
</evidence>
<dbReference type="AlphaFoldDB" id="A0AB39ZA95"/>
<dbReference type="GO" id="GO:0005634">
    <property type="term" value="C:nucleus"/>
    <property type="evidence" value="ECO:0007669"/>
    <property type="project" value="UniProtKB-SubCell"/>
</dbReference>
<keyword evidence="6" id="KW-0539">Nucleus</keyword>
<dbReference type="SMART" id="SM00355">
    <property type="entry name" value="ZnF_C2H2"/>
    <property type="match status" value="11"/>
</dbReference>
<evidence type="ECO:0000313" key="10">
    <source>
        <dbReference type="Proteomes" id="UP001652628"/>
    </source>
</evidence>
<name>A0AB39ZA95_DROSZ</name>
<dbReference type="PROSITE" id="PS50157">
    <property type="entry name" value="ZINC_FINGER_C2H2_2"/>
    <property type="match status" value="8"/>
</dbReference>
<evidence type="ECO:0000256" key="7">
    <source>
        <dbReference type="PROSITE-ProRule" id="PRU00042"/>
    </source>
</evidence>
<feature type="region of interest" description="Disordered" evidence="8">
    <location>
        <begin position="172"/>
        <end position="194"/>
    </location>
</feature>
<feature type="domain" description="C2H2-type" evidence="9">
    <location>
        <begin position="234"/>
        <end position="261"/>
    </location>
</feature>
<dbReference type="GO" id="GO:0000981">
    <property type="term" value="F:DNA-binding transcription factor activity, RNA polymerase II-specific"/>
    <property type="evidence" value="ECO:0007669"/>
    <property type="project" value="TreeGrafter"/>
</dbReference>
<dbReference type="RefSeq" id="XP_016930984.4">
    <property type="nucleotide sequence ID" value="XM_017075495.4"/>
</dbReference>
<feature type="domain" description="C2H2-type" evidence="9">
    <location>
        <begin position="545"/>
        <end position="575"/>
    </location>
</feature>
<dbReference type="InterPro" id="IPR013087">
    <property type="entry name" value="Znf_C2H2_type"/>
</dbReference>
<evidence type="ECO:0000313" key="11">
    <source>
        <dbReference type="RefSeq" id="XP_016930984.4"/>
    </source>
</evidence>
<feature type="compositionally biased region" description="Pro residues" evidence="8">
    <location>
        <begin position="177"/>
        <end position="191"/>
    </location>
</feature>
<evidence type="ECO:0000256" key="8">
    <source>
        <dbReference type="SAM" id="MobiDB-lite"/>
    </source>
</evidence>
<dbReference type="GO" id="GO:0008270">
    <property type="term" value="F:zinc ion binding"/>
    <property type="evidence" value="ECO:0007669"/>
    <property type="project" value="UniProtKB-KW"/>
</dbReference>
<feature type="domain" description="C2H2-type" evidence="9">
    <location>
        <begin position="576"/>
        <end position="603"/>
    </location>
</feature>
<feature type="domain" description="C2H2-type" evidence="9">
    <location>
        <begin position="281"/>
        <end position="308"/>
    </location>
</feature>
<dbReference type="GO" id="GO:0032502">
    <property type="term" value="P:developmental process"/>
    <property type="evidence" value="ECO:0007669"/>
    <property type="project" value="UniProtKB-ARBA"/>
</dbReference>
<keyword evidence="3" id="KW-0677">Repeat</keyword>
<dbReference type="GeneID" id="108010604"/>
<evidence type="ECO:0000259" key="9">
    <source>
        <dbReference type="PROSITE" id="PS50157"/>
    </source>
</evidence>
<reference evidence="11" key="1">
    <citation type="submission" date="2025-08" db="UniProtKB">
        <authorList>
            <consortium name="RefSeq"/>
        </authorList>
    </citation>
    <scope>IDENTIFICATION</scope>
</reference>
<evidence type="ECO:0000256" key="5">
    <source>
        <dbReference type="ARBA" id="ARBA00022833"/>
    </source>
</evidence>
<accession>A0AB39ZA95</accession>
<evidence type="ECO:0000256" key="6">
    <source>
        <dbReference type="ARBA" id="ARBA00023242"/>
    </source>
</evidence>
<keyword evidence="4 7" id="KW-0863">Zinc-finger</keyword>
<comment type="subcellular location">
    <subcellularLocation>
        <location evidence="1">Nucleus</location>
    </subcellularLocation>
</comment>
<dbReference type="PANTHER" id="PTHR24394:SF29">
    <property type="entry name" value="MYONEURIN"/>
    <property type="match status" value="1"/>
</dbReference>
<feature type="domain" description="C2H2-type" evidence="9">
    <location>
        <begin position="517"/>
        <end position="544"/>
    </location>
</feature>
<feature type="domain" description="C2H2-type" evidence="9">
    <location>
        <begin position="632"/>
        <end position="660"/>
    </location>
</feature>
<protein>
    <submittedName>
        <fullName evidence="11">Testis-specific zinc finger protein topi</fullName>
    </submittedName>
</protein>
<dbReference type="Pfam" id="PF00096">
    <property type="entry name" value="zf-C2H2"/>
    <property type="match status" value="3"/>
</dbReference>
<proteinExistence type="predicted"/>
<evidence type="ECO:0000256" key="1">
    <source>
        <dbReference type="ARBA" id="ARBA00004123"/>
    </source>
</evidence>
<dbReference type="GO" id="GO:0000977">
    <property type="term" value="F:RNA polymerase II transcription regulatory region sequence-specific DNA binding"/>
    <property type="evidence" value="ECO:0007669"/>
    <property type="project" value="TreeGrafter"/>
</dbReference>
<keyword evidence="5" id="KW-0862">Zinc</keyword>
<keyword evidence="2" id="KW-0479">Metal-binding</keyword>
<gene>
    <name evidence="11" type="primary">topi</name>
</gene>
<evidence type="ECO:0000256" key="4">
    <source>
        <dbReference type="ARBA" id="ARBA00022771"/>
    </source>
</evidence>
<dbReference type="InterPro" id="IPR036236">
    <property type="entry name" value="Znf_C2H2_sf"/>
</dbReference>
<dbReference type="SUPFAM" id="SSF57667">
    <property type="entry name" value="beta-beta-alpha zinc fingers"/>
    <property type="match status" value="3"/>
</dbReference>
<organism evidence="10 11">
    <name type="scientific">Drosophila suzukii</name>
    <name type="common">Spotted-wing drosophila fruit fly</name>
    <dbReference type="NCBI Taxonomy" id="28584"/>
    <lineage>
        <taxon>Eukaryota</taxon>
        <taxon>Metazoa</taxon>
        <taxon>Ecdysozoa</taxon>
        <taxon>Arthropoda</taxon>
        <taxon>Hexapoda</taxon>
        <taxon>Insecta</taxon>
        <taxon>Pterygota</taxon>
        <taxon>Neoptera</taxon>
        <taxon>Endopterygota</taxon>
        <taxon>Diptera</taxon>
        <taxon>Brachycera</taxon>
        <taxon>Muscomorpha</taxon>
        <taxon>Ephydroidea</taxon>
        <taxon>Drosophilidae</taxon>
        <taxon>Drosophila</taxon>
        <taxon>Sophophora</taxon>
    </lineage>
</organism>